<evidence type="ECO:0000313" key="9">
    <source>
        <dbReference type="EMBL" id="MFG6415881.1"/>
    </source>
</evidence>
<dbReference type="Proteomes" id="UP001606300">
    <property type="component" value="Unassembled WGS sequence"/>
</dbReference>
<keyword evidence="4 9" id="KW-0378">Hydrolase</keyword>
<evidence type="ECO:0000256" key="2">
    <source>
        <dbReference type="ARBA" id="ARBA00022723"/>
    </source>
</evidence>
<keyword evidence="10" id="KW-1185">Reference proteome</keyword>
<keyword evidence="5" id="KW-0408">Iron</keyword>
<keyword evidence="3" id="KW-0227">DNA damage</keyword>
<keyword evidence="6" id="KW-0411">Iron-sulfur</keyword>
<name>A0ABW7ER08_9BURK</name>
<evidence type="ECO:0000256" key="1">
    <source>
        <dbReference type="ARBA" id="ARBA00022485"/>
    </source>
</evidence>
<dbReference type="InterPro" id="IPR036895">
    <property type="entry name" value="Uracil-DNA_glycosylase-like_sf"/>
</dbReference>
<evidence type="ECO:0000256" key="7">
    <source>
        <dbReference type="ARBA" id="ARBA00023204"/>
    </source>
</evidence>
<dbReference type="CDD" id="cd10030">
    <property type="entry name" value="UDG-F4_TTUDGA_SPO1dp_like"/>
    <property type="match status" value="1"/>
</dbReference>
<dbReference type="EC" id="3.2.2.27" evidence="9"/>
<feature type="domain" description="Uracil-DNA glycosylase-like" evidence="8">
    <location>
        <begin position="109"/>
        <end position="260"/>
    </location>
</feature>
<keyword evidence="9" id="KW-0326">Glycosidase</keyword>
<evidence type="ECO:0000256" key="5">
    <source>
        <dbReference type="ARBA" id="ARBA00023004"/>
    </source>
</evidence>
<keyword evidence="7" id="KW-0234">DNA repair</keyword>
<dbReference type="SMART" id="SM00987">
    <property type="entry name" value="UreE_C"/>
    <property type="match status" value="1"/>
</dbReference>
<dbReference type="EMBL" id="JBIGHY010000007">
    <property type="protein sequence ID" value="MFG6415881.1"/>
    <property type="molecule type" value="Genomic_DNA"/>
</dbReference>
<keyword evidence="1" id="KW-0004">4Fe-4S</keyword>
<keyword evidence="2" id="KW-0479">Metal-binding</keyword>
<evidence type="ECO:0000256" key="4">
    <source>
        <dbReference type="ARBA" id="ARBA00022801"/>
    </source>
</evidence>
<dbReference type="SUPFAM" id="SSF52141">
    <property type="entry name" value="Uracil-DNA glycosylase-like"/>
    <property type="match status" value="1"/>
</dbReference>
<dbReference type="RefSeq" id="WP_394471950.1">
    <property type="nucleotide sequence ID" value="NZ_JBIGHY010000007.1"/>
</dbReference>
<organism evidence="9 10">
    <name type="scientific">Pelomonas dachongensis</name>
    <dbReference type="NCBI Taxonomy" id="3299029"/>
    <lineage>
        <taxon>Bacteria</taxon>
        <taxon>Pseudomonadati</taxon>
        <taxon>Pseudomonadota</taxon>
        <taxon>Betaproteobacteria</taxon>
        <taxon>Burkholderiales</taxon>
        <taxon>Sphaerotilaceae</taxon>
        <taxon>Roseateles</taxon>
    </lineage>
</organism>
<dbReference type="PANTHER" id="PTHR33693">
    <property type="entry name" value="TYPE-5 URACIL-DNA GLYCOSYLASE"/>
    <property type="match status" value="1"/>
</dbReference>
<reference evidence="9 10" key="1">
    <citation type="submission" date="2024-09" db="EMBL/GenBank/DDBJ databases">
        <title>Novel species of the genus Pelomonas and Roseateles isolated from streams.</title>
        <authorList>
            <person name="Lu H."/>
        </authorList>
    </citation>
    <scope>NUCLEOTIDE SEQUENCE [LARGE SCALE GENOMIC DNA]</scope>
    <source>
        <strain evidence="9 10">DC23W</strain>
    </source>
</reference>
<comment type="caution">
    <text evidence="9">The sequence shown here is derived from an EMBL/GenBank/DDBJ whole genome shotgun (WGS) entry which is preliminary data.</text>
</comment>
<dbReference type="PANTHER" id="PTHR33693:SF1">
    <property type="entry name" value="TYPE-4 URACIL-DNA GLYCOSYLASE"/>
    <property type="match status" value="1"/>
</dbReference>
<evidence type="ECO:0000256" key="6">
    <source>
        <dbReference type="ARBA" id="ARBA00023014"/>
    </source>
</evidence>
<dbReference type="InterPro" id="IPR051536">
    <property type="entry name" value="UDG_Type-4/5"/>
</dbReference>
<sequence>MGWDSRQRAMLAEMGYRLPVRSEAREVLEVAETVAAEAPVVAASPAPLVPRAPLAAPTAPAARPRLPAAAPAGLVGLADLADLDLAALRDAVMDGRACGGSCEHRGHLFGRGALPQAHWLVVTDPPEEGDESAGELLSGDAGRLLERMLLAAGQRLGGEAASAFVAPVVPGRAPRGRPPQPHELMAGEAVLARLVQLLQPRLVLAMGLHAARRLTGSTEPLGRMRGRPHSWGGLPVVVTYHPSYLLRSPADKAGAWDDLCLALKTAAN</sequence>
<dbReference type="GO" id="GO:0004844">
    <property type="term" value="F:uracil DNA N-glycosylase activity"/>
    <property type="evidence" value="ECO:0007669"/>
    <property type="project" value="UniProtKB-EC"/>
</dbReference>
<dbReference type="Pfam" id="PF03167">
    <property type="entry name" value="UDG"/>
    <property type="match status" value="1"/>
</dbReference>
<gene>
    <name evidence="9" type="ORF">ACG02S_18465</name>
</gene>
<dbReference type="Gene3D" id="3.40.470.10">
    <property type="entry name" value="Uracil-DNA glycosylase-like domain"/>
    <property type="match status" value="1"/>
</dbReference>
<proteinExistence type="predicted"/>
<evidence type="ECO:0000256" key="3">
    <source>
        <dbReference type="ARBA" id="ARBA00022763"/>
    </source>
</evidence>
<accession>A0ABW7ER08</accession>
<evidence type="ECO:0000259" key="8">
    <source>
        <dbReference type="SMART" id="SM00986"/>
    </source>
</evidence>
<protein>
    <submittedName>
        <fullName evidence="9">Uracil-DNA glycosylase</fullName>
        <ecNumber evidence="9">3.2.2.27</ecNumber>
    </submittedName>
</protein>
<evidence type="ECO:0000313" key="10">
    <source>
        <dbReference type="Proteomes" id="UP001606300"/>
    </source>
</evidence>
<dbReference type="InterPro" id="IPR005122">
    <property type="entry name" value="Uracil-DNA_glycosylase-like"/>
</dbReference>
<dbReference type="SMART" id="SM00986">
    <property type="entry name" value="UDG"/>
    <property type="match status" value="1"/>
</dbReference>